<protein>
    <recommendedName>
        <fullName evidence="2">K-box domain-containing protein</fullName>
    </recommendedName>
</protein>
<dbReference type="Proteomes" id="UP000029981">
    <property type="component" value="Chromosome 4"/>
</dbReference>
<dbReference type="Gramene" id="KGN54539">
    <property type="protein sequence ID" value="KGN54539"/>
    <property type="gene ID" value="Csa_4G358770"/>
</dbReference>
<feature type="coiled-coil region" evidence="1">
    <location>
        <begin position="24"/>
        <end position="58"/>
    </location>
</feature>
<reference evidence="3 4" key="3">
    <citation type="journal article" date="2010" name="BMC Genomics">
        <title>Transcriptome sequencing and comparative analysis of cucumber flowers with different sex types.</title>
        <authorList>
            <person name="Guo S."/>
            <person name="Zheng Y."/>
            <person name="Joung J.G."/>
            <person name="Liu S."/>
            <person name="Zhang Z."/>
            <person name="Crasta O.R."/>
            <person name="Sobral B.W."/>
            <person name="Xu Y."/>
            <person name="Huang S."/>
            <person name="Fei Z."/>
        </authorList>
    </citation>
    <scope>NUCLEOTIDE SEQUENCE [LARGE SCALE GENOMIC DNA]</scope>
    <source>
        <strain evidence="4">cv. 9930</strain>
    </source>
</reference>
<sequence>MHEYCSPSTPLVDILDKYHKQSGKRLWDAKHENLSNEMDRVKKENDNMQIELRHLRGEDITSLNYKELMALEEALENGLTGVREKQSEFMKMMRTNYQKEMVAMGDSVREMDIGYNQRMRDFNSQMPFAFRVQPIQPNLQERE</sequence>
<dbReference type="Pfam" id="PF01486">
    <property type="entry name" value="K-box"/>
    <property type="match status" value="1"/>
</dbReference>
<dbReference type="InterPro" id="IPR002487">
    <property type="entry name" value="TF_Kbox"/>
</dbReference>
<reference evidence="3 4" key="1">
    <citation type="journal article" date="2009" name="Nat. Genet.">
        <title>The genome of the cucumber, Cucumis sativus L.</title>
        <authorList>
            <person name="Huang S."/>
            <person name="Li R."/>
            <person name="Zhang Z."/>
            <person name="Li L."/>
            <person name="Gu X."/>
            <person name="Fan W."/>
            <person name="Lucas W.J."/>
            <person name="Wang X."/>
            <person name="Xie B."/>
            <person name="Ni P."/>
            <person name="Ren Y."/>
            <person name="Zhu H."/>
            <person name="Li J."/>
            <person name="Lin K."/>
            <person name="Jin W."/>
            <person name="Fei Z."/>
            <person name="Li G."/>
            <person name="Staub J."/>
            <person name="Kilian A."/>
            <person name="van der Vossen E.A."/>
            <person name="Wu Y."/>
            <person name="Guo J."/>
            <person name="He J."/>
            <person name="Jia Z."/>
            <person name="Ren Y."/>
            <person name="Tian G."/>
            <person name="Lu Y."/>
            <person name="Ruan J."/>
            <person name="Qian W."/>
            <person name="Wang M."/>
            <person name="Huang Q."/>
            <person name="Li B."/>
            <person name="Xuan Z."/>
            <person name="Cao J."/>
            <person name="Asan"/>
            <person name="Wu Z."/>
            <person name="Zhang J."/>
            <person name="Cai Q."/>
            <person name="Bai Y."/>
            <person name="Zhao B."/>
            <person name="Han Y."/>
            <person name="Li Y."/>
            <person name="Li X."/>
            <person name="Wang S."/>
            <person name="Shi Q."/>
            <person name="Liu S."/>
            <person name="Cho W.K."/>
            <person name="Kim J.Y."/>
            <person name="Xu Y."/>
            <person name="Heller-Uszynska K."/>
            <person name="Miao H."/>
            <person name="Cheng Z."/>
            <person name="Zhang S."/>
            <person name="Wu J."/>
            <person name="Yang Y."/>
            <person name="Kang H."/>
            <person name="Li M."/>
            <person name="Liang H."/>
            <person name="Ren X."/>
            <person name="Shi Z."/>
            <person name="Wen M."/>
            <person name="Jian M."/>
            <person name="Yang H."/>
            <person name="Zhang G."/>
            <person name="Yang Z."/>
            <person name="Chen R."/>
            <person name="Liu S."/>
            <person name="Li J."/>
            <person name="Ma L."/>
            <person name="Liu H."/>
            <person name="Zhou Y."/>
            <person name="Zhao J."/>
            <person name="Fang X."/>
            <person name="Li G."/>
            <person name="Fang L."/>
            <person name="Li Y."/>
            <person name="Liu D."/>
            <person name="Zheng H."/>
            <person name="Zhang Y."/>
            <person name="Qin N."/>
            <person name="Li Z."/>
            <person name="Yang G."/>
            <person name="Yang S."/>
            <person name="Bolund L."/>
            <person name="Kristiansen K."/>
            <person name="Zheng H."/>
            <person name="Li S."/>
            <person name="Zhang X."/>
            <person name="Yang H."/>
            <person name="Wang J."/>
            <person name="Sun R."/>
            <person name="Zhang B."/>
            <person name="Jiang S."/>
            <person name="Wang J."/>
            <person name="Du Y."/>
            <person name="Li S."/>
        </authorList>
    </citation>
    <scope>NUCLEOTIDE SEQUENCE [LARGE SCALE GENOMIC DNA]</scope>
    <source>
        <strain evidence="4">cv. 9930</strain>
    </source>
</reference>
<gene>
    <name evidence="3" type="ORF">Csa_4G358770</name>
</gene>
<reference evidence="3 4" key="2">
    <citation type="journal article" date="2009" name="PLoS ONE">
        <title>An integrated genetic and cytogenetic map of the cucumber genome.</title>
        <authorList>
            <person name="Ren Y."/>
            <person name="Zhang Z."/>
            <person name="Liu J."/>
            <person name="Staub J.E."/>
            <person name="Han Y."/>
            <person name="Cheng Z."/>
            <person name="Li X."/>
            <person name="Lu J."/>
            <person name="Miao H."/>
            <person name="Kang H."/>
            <person name="Xie B."/>
            <person name="Gu X."/>
            <person name="Wang X."/>
            <person name="Du Y."/>
            <person name="Jin W."/>
            <person name="Huang S."/>
        </authorList>
    </citation>
    <scope>NUCLEOTIDE SEQUENCE [LARGE SCALE GENOMIC DNA]</scope>
    <source>
        <strain evidence="4">cv. 9930</strain>
    </source>
</reference>
<dbReference type="AlphaFoldDB" id="A0A0A0L0I2"/>
<dbReference type="GO" id="GO:0003700">
    <property type="term" value="F:DNA-binding transcription factor activity"/>
    <property type="evidence" value="ECO:0007669"/>
    <property type="project" value="InterPro"/>
</dbReference>
<dbReference type="STRING" id="3659.A0A0A0L0I2"/>
<accession>A0A0A0L0I2</accession>
<evidence type="ECO:0000313" key="4">
    <source>
        <dbReference type="Proteomes" id="UP000029981"/>
    </source>
</evidence>
<name>A0A0A0L0I2_CUCSA</name>
<dbReference type="EMBL" id="CM002925">
    <property type="protein sequence ID" value="KGN54539.1"/>
    <property type="molecule type" value="Genomic_DNA"/>
</dbReference>
<proteinExistence type="predicted"/>
<feature type="domain" description="K-box" evidence="2">
    <location>
        <begin position="31"/>
        <end position="125"/>
    </location>
</feature>
<organism evidence="3 4">
    <name type="scientific">Cucumis sativus</name>
    <name type="common">Cucumber</name>
    <dbReference type="NCBI Taxonomy" id="3659"/>
    <lineage>
        <taxon>Eukaryota</taxon>
        <taxon>Viridiplantae</taxon>
        <taxon>Streptophyta</taxon>
        <taxon>Embryophyta</taxon>
        <taxon>Tracheophyta</taxon>
        <taxon>Spermatophyta</taxon>
        <taxon>Magnoliopsida</taxon>
        <taxon>eudicotyledons</taxon>
        <taxon>Gunneridae</taxon>
        <taxon>Pentapetalae</taxon>
        <taxon>rosids</taxon>
        <taxon>fabids</taxon>
        <taxon>Cucurbitales</taxon>
        <taxon>Cucurbitaceae</taxon>
        <taxon>Benincaseae</taxon>
        <taxon>Cucumis</taxon>
    </lineage>
</organism>
<dbReference type="GO" id="GO:0005634">
    <property type="term" value="C:nucleus"/>
    <property type="evidence" value="ECO:0007669"/>
    <property type="project" value="InterPro"/>
</dbReference>
<evidence type="ECO:0000256" key="1">
    <source>
        <dbReference type="SAM" id="Coils"/>
    </source>
</evidence>
<keyword evidence="4" id="KW-1185">Reference proteome</keyword>
<reference evidence="3 4" key="4">
    <citation type="journal article" date="2011" name="BMC Genomics">
        <title>RNA-Seq improves annotation of protein-coding genes in the cucumber genome.</title>
        <authorList>
            <person name="Li Z."/>
            <person name="Zhang Z."/>
            <person name="Yan P."/>
            <person name="Huang S."/>
            <person name="Fei Z."/>
            <person name="Lin K."/>
        </authorList>
    </citation>
    <scope>NUCLEOTIDE SEQUENCE [LARGE SCALE GENOMIC DNA]</scope>
    <source>
        <strain evidence="4">cv. 9930</strain>
    </source>
</reference>
<evidence type="ECO:0000259" key="2">
    <source>
        <dbReference type="PROSITE" id="PS51297"/>
    </source>
</evidence>
<dbReference type="PROSITE" id="PS51297">
    <property type="entry name" value="K_BOX"/>
    <property type="match status" value="1"/>
</dbReference>
<keyword evidence="1" id="KW-0175">Coiled coil</keyword>
<dbReference type="OMA" id="NTYLHTH"/>
<evidence type="ECO:0000313" key="3">
    <source>
        <dbReference type="EMBL" id="KGN54539.1"/>
    </source>
</evidence>